<feature type="chain" id="PRO_5032357989" description="alpha-L-fucosidase" evidence="6">
    <location>
        <begin position="23"/>
        <end position="463"/>
    </location>
</feature>
<evidence type="ECO:0000256" key="4">
    <source>
        <dbReference type="ARBA" id="ARBA00022801"/>
    </source>
</evidence>
<feature type="domain" description="Glycoside hydrolase family 29 N-terminal" evidence="7">
    <location>
        <begin position="65"/>
        <end position="360"/>
    </location>
</feature>
<evidence type="ECO:0000313" key="9">
    <source>
        <dbReference type="Proteomes" id="UP000548326"/>
    </source>
</evidence>
<dbReference type="GO" id="GO:0004560">
    <property type="term" value="F:alpha-L-fucosidase activity"/>
    <property type="evidence" value="ECO:0007669"/>
    <property type="project" value="UniProtKB-EC"/>
</dbReference>
<dbReference type="Pfam" id="PF01120">
    <property type="entry name" value="Alpha_L_fucos"/>
    <property type="match status" value="1"/>
</dbReference>
<keyword evidence="5 8" id="KW-0326">Glycosidase</keyword>
<keyword evidence="4 8" id="KW-0378">Hydrolase</keyword>
<proteinExistence type="inferred from homology"/>
<dbReference type="PANTHER" id="PTHR10030">
    <property type="entry name" value="ALPHA-L-FUCOSIDASE"/>
    <property type="match status" value="1"/>
</dbReference>
<dbReference type="GO" id="GO:0016139">
    <property type="term" value="P:glycoside catabolic process"/>
    <property type="evidence" value="ECO:0007669"/>
    <property type="project" value="TreeGrafter"/>
</dbReference>
<comment type="caution">
    <text evidence="8">The sequence shown here is derived from an EMBL/GenBank/DDBJ whole genome shotgun (WGS) entry which is preliminary data.</text>
</comment>
<dbReference type="RefSeq" id="WP_183589369.1">
    <property type="nucleotide sequence ID" value="NZ_JACHCA010000016.1"/>
</dbReference>
<dbReference type="InterPro" id="IPR000933">
    <property type="entry name" value="Glyco_hydro_29"/>
</dbReference>
<comment type="similarity">
    <text evidence="1">Belongs to the glycosyl hydrolase 29 family.</text>
</comment>
<dbReference type="GO" id="GO:0006004">
    <property type="term" value="P:fucose metabolic process"/>
    <property type="evidence" value="ECO:0007669"/>
    <property type="project" value="TreeGrafter"/>
</dbReference>
<evidence type="ECO:0000256" key="3">
    <source>
        <dbReference type="ARBA" id="ARBA00022729"/>
    </source>
</evidence>
<dbReference type="SUPFAM" id="SSF51445">
    <property type="entry name" value="(Trans)glycosidases"/>
    <property type="match status" value="1"/>
</dbReference>
<dbReference type="AlphaFoldDB" id="A0A841JM26"/>
<evidence type="ECO:0000313" key="8">
    <source>
        <dbReference type="EMBL" id="MBB6130646.1"/>
    </source>
</evidence>
<evidence type="ECO:0000256" key="2">
    <source>
        <dbReference type="ARBA" id="ARBA00012662"/>
    </source>
</evidence>
<sequence>MAKRFTTILSILLVTLSVPGRAQSPVLARPTSRQLAFQDLELGVFIHYSIDTYSAPDAPQGSTLPSAFNPTKLNPEQWVLAAKAMGATYMVLTARHEQGFCLWPTKTTDYSIASSPYKGGKGDIVREFLNACRKYGLKAGLYTAPWIDSHWEASQPGHKDGETGRIDKLDDLELYNKALHKEKAQIRELMTNYGSLAFIWDDHFGRSDALDAVNRGRKLREFYATLTEYAHELQPGCLLLGPDIEHVGNENGKAGYPLWNALNTIDDTKYSISTTYRWDHPNTGEPLGKFYRPQVAPTTVSFSAGGWMWAGPREPQSLERRMQAYYETVGRGSGLIVNLTPDRRGLIPDNLVAAAREMGNEIKRRFSNPIAASHSKLPVQTLKFTGLRTFDHVVTMEDLHDGQKIAKYTIEARINGKWKTIITGQTIGHKRIDQFAKVTATALRFTVTGSIVKPAVMRSIAVF</sequence>
<dbReference type="InterPro" id="IPR017853">
    <property type="entry name" value="GH"/>
</dbReference>
<dbReference type="EC" id="3.2.1.51" evidence="2"/>
<organism evidence="8 9">
    <name type="scientific">Mucilaginibacter lappiensis</name>
    <dbReference type="NCBI Taxonomy" id="354630"/>
    <lineage>
        <taxon>Bacteria</taxon>
        <taxon>Pseudomonadati</taxon>
        <taxon>Bacteroidota</taxon>
        <taxon>Sphingobacteriia</taxon>
        <taxon>Sphingobacteriales</taxon>
        <taxon>Sphingobacteriaceae</taxon>
        <taxon>Mucilaginibacter</taxon>
    </lineage>
</organism>
<dbReference type="SMART" id="SM00812">
    <property type="entry name" value="Alpha_L_fucos"/>
    <property type="match status" value="1"/>
</dbReference>
<dbReference type="GO" id="GO:0005764">
    <property type="term" value="C:lysosome"/>
    <property type="evidence" value="ECO:0007669"/>
    <property type="project" value="TreeGrafter"/>
</dbReference>
<dbReference type="PANTHER" id="PTHR10030:SF37">
    <property type="entry name" value="ALPHA-L-FUCOSIDASE-RELATED"/>
    <property type="match status" value="1"/>
</dbReference>
<evidence type="ECO:0000256" key="6">
    <source>
        <dbReference type="SAM" id="SignalP"/>
    </source>
</evidence>
<accession>A0A841JM26</accession>
<evidence type="ECO:0000256" key="5">
    <source>
        <dbReference type="ARBA" id="ARBA00023295"/>
    </source>
</evidence>
<gene>
    <name evidence="8" type="ORF">HDF22_004789</name>
</gene>
<dbReference type="Gene3D" id="3.20.20.80">
    <property type="entry name" value="Glycosidases"/>
    <property type="match status" value="1"/>
</dbReference>
<keyword evidence="3 6" id="KW-0732">Signal</keyword>
<evidence type="ECO:0000256" key="1">
    <source>
        <dbReference type="ARBA" id="ARBA00007951"/>
    </source>
</evidence>
<dbReference type="InterPro" id="IPR057739">
    <property type="entry name" value="Glyco_hydro_29_N"/>
</dbReference>
<dbReference type="Proteomes" id="UP000548326">
    <property type="component" value="Unassembled WGS sequence"/>
</dbReference>
<evidence type="ECO:0000259" key="7">
    <source>
        <dbReference type="Pfam" id="PF01120"/>
    </source>
</evidence>
<dbReference type="Gene3D" id="2.60.120.260">
    <property type="entry name" value="Galactose-binding domain-like"/>
    <property type="match status" value="1"/>
</dbReference>
<dbReference type="EMBL" id="JACHCA010000016">
    <property type="protein sequence ID" value="MBB6130646.1"/>
    <property type="molecule type" value="Genomic_DNA"/>
</dbReference>
<feature type="signal peptide" evidence="6">
    <location>
        <begin position="1"/>
        <end position="22"/>
    </location>
</feature>
<name>A0A841JM26_9SPHI</name>
<protein>
    <recommendedName>
        <fullName evidence="2">alpha-L-fucosidase</fullName>
        <ecNumber evidence="2">3.2.1.51</ecNumber>
    </recommendedName>
</protein>
<reference evidence="8 9" key="1">
    <citation type="submission" date="2020-08" db="EMBL/GenBank/DDBJ databases">
        <title>Genomic Encyclopedia of Type Strains, Phase IV (KMG-V): Genome sequencing to study the core and pangenomes of soil and plant-associated prokaryotes.</title>
        <authorList>
            <person name="Whitman W."/>
        </authorList>
    </citation>
    <scope>NUCLEOTIDE SEQUENCE [LARGE SCALE GENOMIC DNA]</scope>
    <source>
        <strain evidence="8 9">MP601</strain>
    </source>
</reference>